<dbReference type="AlphaFoldDB" id="A0A495SQM4"/>
<sequence>MMNAKTQFQKRVTQGALLESRIRLIFFTPFCLFISNTAYSQNTIKSIDGDDVACIGRNMTVSLFDTEESAFSSKNVFYFFNRTAIISIPLLCLYKIKNTYYKNFFSDFIVSLISDSQVSKNISKHFISHSYAVRPPPYLI</sequence>
<organism evidence="1 2">
    <name type="scientific">Chryseobacterium defluvii</name>
    <dbReference type="NCBI Taxonomy" id="160396"/>
    <lineage>
        <taxon>Bacteria</taxon>
        <taxon>Pseudomonadati</taxon>
        <taxon>Bacteroidota</taxon>
        <taxon>Flavobacteriia</taxon>
        <taxon>Flavobacteriales</taxon>
        <taxon>Weeksellaceae</taxon>
        <taxon>Chryseobacterium group</taxon>
        <taxon>Chryseobacterium</taxon>
    </lineage>
</organism>
<comment type="caution">
    <text evidence="1">The sequence shown here is derived from an EMBL/GenBank/DDBJ whole genome shotgun (WGS) entry which is preliminary data.</text>
</comment>
<evidence type="ECO:0000313" key="2">
    <source>
        <dbReference type="Proteomes" id="UP000272428"/>
    </source>
</evidence>
<reference evidence="1 2" key="1">
    <citation type="submission" date="2018-10" db="EMBL/GenBank/DDBJ databases">
        <title>Genomic Encyclopedia of Archaeal and Bacterial Type Strains, Phase II (KMG-II): from individual species to whole genera.</title>
        <authorList>
            <person name="Goeker M."/>
        </authorList>
    </citation>
    <scope>NUCLEOTIDE SEQUENCE [LARGE SCALE GENOMIC DNA]</scope>
    <source>
        <strain evidence="1 2">DSM 14219</strain>
    </source>
</reference>
<dbReference type="EMBL" id="RBXB01000001">
    <property type="protein sequence ID" value="RKT01684.1"/>
    <property type="molecule type" value="Genomic_DNA"/>
</dbReference>
<gene>
    <name evidence="1" type="ORF">BCF58_0907</name>
</gene>
<protein>
    <submittedName>
        <fullName evidence="1">Uncharacterized protein</fullName>
    </submittedName>
</protein>
<proteinExistence type="predicted"/>
<dbReference type="Proteomes" id="UP000272428">
    <property type="component" value="Unassembled WGS sequence"/>
</dbReference>
<name>A0A495SQM4_9FLAO</name>
<evidence type="ECO:0000313" key="1">
    <source>
        <dbReference type="EMBL" id="RKT01684.1"/>
    </source>
</evidence>
<dbReference type="RefSeq" id="WP_121460578.1">
    <property type="nucleotide sequence ID" value="NZ_RBXB01000001.1"/>
</dbReference>
<keyword evidence="2" id="KW-1185">Reference proteome</keyword>
<accession>A0A495SQM4</accession>